<feature type="non-terminal residue" evidence="1">
    <location>
        <position position="1"/>
    </location>
</feature>
<dbReference type="Proteomes" id="UP000053854">
    <property type="component" value="Unassembled WGS sequence"/>
</dbReference>
<organism evidence="1 2">
    <name type="scientific">Podiceps cristatus</name>
    <name type="common">Great crested grebe</name>
    <dbReference type="NCBI Taxonomy" id="345573"/>
    <lineage>
        <taxon>Eukaryota</taxon>
        <taxon>Metazoa</taxon>
        <taxon>Chordata</taxon>
        <taxon>Craniata</taxon>
        <taxon>Vertebrata</taxon>
        <taxon>Euteleostomi</taxon>
        <taxon>Archelosauria</taxon>
        <taxon>Archosauria</taxon>
        <taxon>Dinosauria</taxon>
        <taxon>Saurischia</taxon>
        <taxon>Theropoda</taxon>
        <taxon>Coelurosauria</taxon>
        <taxon>Aves</taxon>
        <taxon>Neognathae</taxon>
        <taxon>Neoaves</taxon>
        <taxon>Mirandornithes</taxon>
        <taxon>Podicipediformes</taxon>
        <taxon>Podicipedidae</taxon>
        <taxon>Podiceps</taxon>
    </lineage>
</organism>
<dbReference type="EMBL" id="KL284185">
    <property type="protein sequence ID" value="KFZ68260.1"/>
    <property type="molecule type" value="Genomic_DNA"/>
</dbReference>
<gene>
    <name evidence="1" type="ORF">N338_03933</name>
</gene>
<accession>A0A094LBW2</accession>
<feature type="non-terminal residue" evidence="1">
    <location>
        <position position="39"/>
    </location>
</feature>
<name>A0A094LBW2_PODCR</name>
<dbReference type="AlphaFoldDB" id="A0A094LBW2"/>
<reference evidence="1 2" key="1">
    <citation type="submission" date="2014-04" db="EMBL/GenBank/DDBJ databases">
        <title>Genome evolution of avian class.</title>
        <authorList>
            <person name="Zhang G."/>
            <person name="Li C."/>
        </authorList>
    </citation>
    <scope>NUCLEOTIDE SEQUENCE [LARGE SCALE GENOMIC DNA]</scope>
    <source>
        <strain evidence="1">BGI_N338</strain>
    </source>
</reference>
<keyword evidence="2" id="KW-1185">Reference proteome</keyword>
<proteinExistence type="predicted"/>
<dbReference type="OrthoDB" id="10406384at2759"/>
<protein>
    <submittedName>
        <fullName evidence="1">Uncharacterized protein</fullName>
    </submittedName>
</protein>
<evidence type="ECO:0000313" key="1">
    <source>
        <dbReference type="EMBL" id="KFZ68260.1"/>
    </source>
</evidence>
<evidence type="ECO:0000313" key="2">
    <source>
        <dbReference type="Proteomes" id="UP000053854"/>
    </source>
</evidence>
<sequence length="39" mass="4658">SQKCLFLLNHTLKPRNIHVFETWLSYTKQQIEKRVDVGS</sequence>